<dbReference type="InParanoid" id="A0A3A9JCI6"/>
<organism evidence="4 7">
    <name type="scientific">Teichococcus wenyumeiae</name>
    <dbReference type="NCBI Taxonomy" id="2478470"/>
    <lineage>
        <taxon>Bacteria</taxon>
        <taxon>Pseudomonadati</taxon>
        <taxon>Pseudomonadota</taxon>
        <taxon>Alphaproteobacteria</taxon>
        <taxon>Acetobacterales</taxon>
        <taxon>Roseomonadaceae</taxon>
        <taxon>Roseomonas</taxon>
    </lineage>
</organism>
<dbReference type="EMBL" id="RAQU01000292">
    <property type="protein sequence ID" value="RKK01326.1"/>
    <property type="molecule type" value="Genomic_DNA"/>
</dbReference>
<sequence>MLDERARTLQAQSVTPHSGTIHFVSLNSPWTHLGAARLEAMVARHNATLSIYPVEFSTIFSASGGLPLPKRSPQRQAYRMQDLARWRDHLSIPIHLRPRFFPADEGLAARCVIAARETIGDGPAIALAHGVLKALWEEERDTGNREVLATLIGKVGLDATSLLALAAQEQWAEQRARDTLDALARGVFGAPSYVAGEEIFWGQDRLEFLDRRLAKG</sequence>
<evidence type="ECO:0000313" key="5">
    <source>
        <dbReference type="EMBL" id="RMI14664.1"/>
    </source>
</evidence>
<evidence type="ECO:0000259" key="3">
    <source>
        <dbReference type="Pfam" id="PF01323"/>
    </source>
</evidence>
<evidence type="ECO:0000313" key="4">
    <source>
        <dbReference type="EMBL" id="RKK01326.1"/>
    </source>
</evidence>
<dbReference type="EMBL" id="RFLX01000094">
    <property type="protein sequence ID" value="RMI14664.1"/>
    <property type="molecule type" value="Genomic_DNA"/>
</dbReference>
<dbReference type="Gene3D" id="3.40.30.10">
    <property type="entry name" value="Glutaredoxin"/>
    <property type="match status" value="1"/>
</dbReference>
<dbReference type="EC" id="5.99.1.4" evidence="1"/>
<evidence type="ECO:0000256" key="1">
    <source>
        <dbReference type="PIRNR" id="PIRNR006386"/>
    </source>
</evidence>
<gene>
    <name evidence="4" type="ORF">D6Z83_25545</name>
    <name evidence="5" type="ORF">EBE87_27520</name>
</gene>
<dbReference type="GO" id="GO:1901170">
    <property type="term" value="P:naphthalene catabolic process"/>
    <property type="evidence" value="ECO:0007669"/>
    <property type="project" value="InterPro"/>
</dbReference>
<dbReference type="CDD" id="cd03022">
    <property type="entry name" value="DsbA_HCCA_Iso"/>
    <property type="match status" value="1"/>
</dbReference>
<dbReference type="PIRSF" id="PIRSF006386">
    <property type="entry name" value="HCCAis_GSTk"/>
    <property type="match status" value="1"/>
</dbReference>
<dbReference type="Pfam" id="PF01323">
    <property type="entry name" value="DSBA"/>
    <property type="match status" value="1"/>
</dbReference>
<dbReference type="GO" id="GO:0018845">
    <property type="term" value="F:2-hydroxychromene-2-carboxylate isomerase activity"/>
    <property type="evidence" value="ECO:0007669"/>
    <property type="project" value="UniProtKB-UniRule"/>
</dbReference>
<evidence type="ECO:0000313" key="6">
    <source>
        <dbReference type="Proteomes" id="UP000274097"/>
    </source>
</evidence>
<proteinExistence type="inferred from homology"/>
<keyword evidence="6" id="KW-1185">Reference proteome</keyword>
<keyword evidence="1 4" id="KW-0413">Isomerase</keyword>
<dbReference type="OrthoDB" id="5244108at2"/>
<evidence type="ECO:0000313" key="7">
    <source>
        <dbReference type="Proteomes" id="UP000278036"/>
    </source>
</evidence>
<dbReference type="InterPro" id="IPR014440">
    <property type="entry name" value="HCCAis_GSTk"/>
</dbReference>
<dbReference type="SUPFAM" id="SSF52833">
    <property type="entry name" value="Thioredoxin-like"/>
    <property type="match status" value="1"/>
</dbReference>
<comment type="similarity">
    <text evidence="1">Belongs to the GST superfamily. NadH family.</text>
</comment>
<evidence type="ECO:0000256" key="2">
    <source>
        <dbReference type="PIRSR" id="PIRSR006386-1"/>
    </source>
</evidence>
<dbReference type="GO" id="GO:0004602">
    <property type="term" value="F:glutathione peroxidase activity"/>
    <property type="evidence" value="ECO:0007669"/>
    <property type="project" value="TreeGrafter"/>
</dbReference>
<reference evidence="4 7" key="1">
    <citation type="submission" date="2018-09" db="EMBL/GenBank/DDBJ databases">
        <title>Roseomonas sp. nov., isolated from feces of Tibetan antelopes in the Qinghai-Tibet plateau, China.</title>
        <authorList>
            <person name="Tian Z."/>
        </authorList>
    </citation>
    <scope>NUCLEOTIDE SEQUENCE [LARGE SCALE GENOMIC DNA]</scope>
    <source>
        <strain evidence="5 6">Z23</strain>
        <strain evidence="4 7">Z24</strain>
    </source>
</reference>
<comment type="catalytic activity">
    <reaction evidence="1">
        <text>2-hydroxychromene-2-carboxylate = (3E)-4-(2-hydroxyphenyl)-2-oxobut-3-enoate</text>
        <dbReference type="Rhea" id="RHEA:27401"/>
        <dbReference type="ChEBI" id="CHEBI:59350"/>
        <dbReference type="ChEBI" id="CHEBI:59353"/>
        <dbReference type="EC" id="5.99.1.4"/>
    </reaction>
</comment>
<dbReference type="InterPro" id="IPR001853">
    <property type="entry name" value="DSBA-like_thioredoxin_dom"/>
</dbReference>
<dbReference type="Proteomes" id="UP000274097">
    <property type="component" value="Unassembled WGS sequence"/>
</dbReference>
<dbReference type="PANTHER" id="PTHR42943:SF13">
    <property type="entry name" value="GLUTATHIONE S-TRANSFERASE KAPPA-RELATED"/>
    <property type="match status" value="1"/>
</dbReference>
<accession>A0A3A9JCI6</accession>
<dbReference type="Proteomes" id="UP000278036">
    <property type="component" value="Unassembled WGS sequence"/>
</dbReference>
<dbReference type="GO" id="GO:0006749">
    <property type="term" value="P:glutathione metabolic process"/>
    <property type="evidence" value="ECO:0007669"/>
    <property type="project" value="TreeGrafter"/>
</dbReference>
<comment type="caution">
    <text evidence="4">The sequence shown here is derived from an EMBL/GenBank/DDBJ whole genome shotgun (WGS) entry which is preliminary data.</text>
</comment>
<protein>
    <recommendedName>
        <fullName evidence="1">2-hydroxychromene-2-carboxylate isomerase</fullName>
        <ecNumber evidence="1">5.99.1.4</ecNumber>
    </recommendedName>
</protein>
<dbReference type="PANTHER" id="PTHR42943">
    <property type="entry name" value="GLUTATHIONE S-TRANSFERASE KAPPA"/>
    <property type="match status" value="1"/>
</dbReference>
<feature type="domain" description="DSBA-like thioredoxin" evidence="3">
    <location>
        <begin position="23"/>
        <end position="213"/>
    </location>
</feature>
<dbReference type="AlphaFoldDB" id="A0A3A9JCI6"/>
<name>A0A3A9JCI6_9PROT</name>
<dbReference type="InterPro" id="IPR044087">
    <property type="entry name" value="NahD-like"/>
</dbReference>
<dbReference type="GO" id="GO:0004364">
    <property type="term" value="F:glutathione transferase activity"/>
    <property type="evidence" value="ECO:0007669"/>
    <property type="project" value="TreeGrafter"/>
</dbReference>
<feature type="active site" description="Nucleophile" evidence="2">
    <location>
        <position position="28"/>
    </location>
</feature>
<dbReference type="InterPro" id="IPR036249">
    <property type="entry name" value="Thioredoxin-like_sf"/>
</dbReference>
<dbReference type="InterPro" id="IPR051924">
    <property type="entry name" value="GST_Kappa/NadH"/>
</dbReference>